<feature type="transmembrane region" description="Helical" evidence="2">
    <location>
        <begin position="6"/>
        <end position="27"/>
    </location>
</feature>
<keyword evidence="2" id="KW-0812">Transmembrane</keyword>
<comment type="caution">
    <text evidence="3">The sequence shown here is derived from an EMBL/GenBank/DDBJ whole genome shotgun (WGS) entry which is preliminary data.</text>
</comment>
<dbReference type="EMBL" id="JAUUTY010000006">
    <property type="protein sequence ID" value="KAK1614505.1"/>
    <property type="molecule type" value="Genomic_DNA"/>
</dbReference>
<keyword evidence="4" id="KW-1185">Reference proteome</keyword>
<feature type="region of interest" description="Disordered" evidence="1">
    <location>
        <begin position="255"/>
        <end position="275"/>
    </location>
</feature>
<protein>
    <submittedName>
        <fullName evidence="3">Uncharacterized protein</fullName>
    </submittedName>
</protein>
<gene>
    <name evidence="3" type="ORF">QYE76_020022</name>
</gene>
<evidence type="ECO:0000256" key="2">
    <source>
        <dbReference type="SAM" id="Phobius"/>
    </source>
</evidence>
<name>A0AAD8R3Z5_LOLMU</name>
<dbReference type="PANTHER" id="PTHR33026:SF7">
    <property type="entry name" value="OS03G0100275 PROTEIN"/>
    <property type="match status" value="1"/>
</dbReference>
<evidence type="ECO:0000313" key="4">
    <source>
        <dbReference type="Proteomes" id="UP001231189"/>
    </source>
</evidence>
<organism evidence="3 4">
    <name type="scientific">Lolium multiflorum</name>
    <name type="common">Italian ryegrass</name>
    <name type="synonym">Lolium perenne subsp. multiflorum</name>
    <dbReference type="NCBI Taxonomy" id="4521"/>
    <lineage>
        <taxon>Eukaryota</taxon>
        <taxon>Viridiplantae</taxon>
        <taxon>Streptophyta</taxon>
        <taxon>Embryophyta</taxon>
        <taxon>Tracheophyta</taxon>
        <taxon>Spermatophyta</taxon>
        <taxon>Magnoliopsida</taxon>
        <taxon>Liliopsida</taxon>
        <taxon>Poales</taxon>
        <taxon>Poaceae</taxon>
        <taxon>BOP clade</taxon>
        <taxon>Pooideae</taxon>
        <taxon>Poodae</taxon>
        <taxon>Poeae</taxon>
        <taxon>Poeae Chloroplast Group 2 (Poeae type)</taxon>
        <taxon>Loliodinae</taxon>
        <taxon>Loliinae</taxon>
        <taxon>Lolium</taxon>
    </lineage>
</organism>
<dbReference type="PANTHER" id="PTHR33026">
    <property type="entry name" value="OS06G0360600 PROTEIN"/>
    <property type="match status" value="1"/>
</dbReference>
<keyword evidence="2" id="KW-0472">Membrane</keyword>
<proteinExistence type="predicted"/>
<feature type="compositionally biased region" description="Basic and acidic residues" evidence="1">
    <location>
        <begin position="489"/>
        <end position="499"/>
    </location>
</feature>
<dbReference type="AlphaFoldDB" id="A0AAD8R3Z5"/>
<keyword evidence="2" id="KW-1133">Transmembrane helix</keyword>
<dbReference type="Proteomes" id="UP001231189">
    <property type="component" value="Unassembled WGS sequence"/>
</dbReference>
<accession>A0AAD8R3Z5</accession>
<evidence type="ECO:0000313" key="3">
    <source>
        <dbReference type="EMBL" id="KAK1614505.1"/>
    </source>
</evidence>
<reference evidence="3" key="1">
    <citation type="submission" date="2023-07" db="EMBL/GenBank/DDBJ databases">
        <title>A chromosome-level genome assembly of Lolium multiflorum.</title>
        <authorList>
            <person name="Chen Y."/>
            <person name="Copetti D."/>
            <person name="Kolliker R."/>
            <person name="Studer B."/>
        </authorList>
    </citation>
    <scope>NUCLEOTIDE SEQUENCE</scope>
    <source>
        <strain evidence="3">02402/16</strain>
        <tissue evidence="3">Leaf</tissue>
    </source>
</reference>
<feature type="region of interest" description="Disordered" evidence="1">
    <location>
        <begin position="302"/>
        <end position="327"/>
    </location>
</feature>
<sequence>MNSNLTTFHAIFYLSCFATFMEAYIGIRPTRETFARFFCLRINSVQGKEIPKPKPPVECGSCIVGSRQGSPFFKFTGLESCRAWQGTFFYVKNKDRANLIDLPPFQVGPPSRANWSYNPKADHAETNRVIRFMASLKKETNICSDDIIRTFISRRVLPLKRRPHRMSEMYGPGDPTKITGRPLSKKDVVRKAKQICQTAMPFDWEWGLLPLSTTNPPTQEAKDRFPLIQAERRGICVKCALDSFDPDPYIFGKIEDGQDSARLGRSPKPTGSSDDLTMLEIHEHVPPLNAEAGSEFVEKLVAQGQKNKQPASMPVPPAPPSKRFGEPLGRRKWACVAKRKQMPTPPAPRLSLAQGHRALKVPQGPQPPPAHPAGSLSPPFGACHRRARTESHRPSLPPPDPYRARDRPGGKGSPGRASWSPREVPRVMRLALPLHEPFHATASAPANLGAQRRRPRSKLIKAAGPPAPFRRPALGFSPRRHATGLGPWSRRDLPGERPRPSNADIPCGSRNCCWGPVLRSTSCGFAA</sequence>
<evidence type="ECO:0000256" key="1">
    <source>
        <dbReference type="SAM" id="MobiDB-lite"/>
    </source>
</evidence>
<feature type="region of interest" description="Disordered" evidence="1">
    <location>
        <begin position="461"/>
        <end position="504"/>
    </location>
</feature>
<feature type="region of interest" description="Disordered" evidence="1">
    <location>
        <begin position="359"/>
        <end position="422"/>
    </location>
</feature>